<evidence type="ECO:0000313" key="2">
    <source>
        <dbReference type="Proteomes" id="UP001162501"/>
    </source>
</evidence>
<name>A0AC59YR62_RANTA</name>
<accession>A0AC59YR62</accession>
<gene>
    <name evidence="1" type="ORF">MRATA1EN22A_LOCUS9380</name>
</gene>
<sequence>MFNPWVAWLGVLLLLIVFTHSAPKPAMPPVITKRPFNIFWAAPTMQCQHFFSVDLNLQLFNIISNPLETQSGPTIAIIYPNELGYYPYFSPEGKSFNGGIPQNMSLPTHLRKAAGDIAKVFPWWRSEGLVIIDWESWKPQWDRNWGNRVIYKNHSLDFTRNHHPDWSEMKVRTVAQKEFETAGKSIMNATLTLALEMRPKCLWGFYLYPDCYNYDYRINPQTYTGKCPSDEIFRNDRLQWLWKKSRALYTSVYLDKILKSNLNALKFVHYRVREAMRIAEMAKDDYVLPVFIFSRPFYLHGIEALSQEDLVHTIGESAALGASGVILWGGYDYSATKETCLSVKKFIQGPLGHYAVNVTTAAKLCSQSLCNNNGRCVRKTSESSSYLHMPGSISKKYGPSKRLRVIISAANKLKTIKDMKGGFACHCYHGWHGESCQHLSSDVLRGKNKARSIVFVWNKYFEELPKVGGKIARHKLLCWLLMVLPGISLSQTACRIWLGIESCSSGWCVLVKVKIRGFLVPPNQSMAPREPRRSLPRRG</sequence>
<feature type="non-terminal residue" evidence="1">
    <location>
        <position position="539"/>
    </location>
</feature>
<organism evidence="1 2">
    <name type="scientific">Rangifer tarandus platyrhynchus</name>
    <name type="common">Svalbard reindeer</name>
    <dbReference type="NCBI Taxonomy" id="3082113"/>
    <lineage>
        <taxon>Eukaryota</taxon>
        <taxon>Metazoa</taxon>
        <taxon>Chordata</taxon>
        <taxon>Craniata</taxon>
        <taxon>Vertebrata</taxon>
        <taxon>Euteleostomi</taxon>
        <taxon>Mammalia</taxon>
        <taxon>Eutheria</taxon>
        <taxon>Laurasiatheria</taxon>
        <taxon>Artiodactyla</taxon>
        <taxon>Ruminantia</taxon>
        <taxon>Pecora</taxon>
        <taxon>Cervidae</taxon>
        <taxon>Odocoileinae</taxon>
        <taxon>Rangifer</taxon>
    </lineage>
</organism>
<evidence type="ECO:0000313" key="1">
    <source>
        <dbReference type="EMBL" id="CAM9920635.1"/>
    </source>
</evidence>
<dbReference type="Proteomes" id="UP001162501">
    <property type="component" value="Chromosome 2"/>
</dbReference>
<reference evidence="1" key="1">
    <citation type="submission" date="2023-05" db="EMBL/GenBank/DDBJ databases">
        <authorList>
            <consortium name="ELIXIR-Norway"/>
        </authorList>
    </citation>
    <scope>NUCLEOTIDE SEQUENCE</scope>
</reference>
<dbReference type="EMBL" id="OX596086">
    <property type="protein sequence ID" value="CAM9920635.1"/>
    <property type="molecule type" value="Genomic_DNA"/>
</dbReference>
<reference evidence="1" key="2">
    <citation type="submission" date="2025-03" db="EMBL/GenBank/DDBJ databases">
        <authorList>
            <consortium name="ELIXIR-Norway"/>
            <consortium name="Elixir Norway"/>
        </authorList>
    </citation>
    <scope>NUCLEOTIDE SEQUENCE</scope>
</reference>
<protein>
    <submittedName>
        <fullName evidence="1">Uncharacterized protein</fullName>
    </submittedName>
</protein>
<proteinExistence type="predicted"/>